<keyword evidence="2" id="KW-0378">Hydrolase</keyword>
<dbReference type="EMBL" id="VVYF01000011">
    <property type="protein sequence ID" value="KAA5491311.1"/>
    <property type="molecule type" value="Genomic_DNA"/>
</dbReference>
<dbReference type="SUPFAM" id="SSF52540">
    <property type="entry name" value="P-loop containing nucleoside triphosphate hydrolases"/>
    <property type="match status" value="1"/>
</dbReference>
<dbReference type="InterPro" id="IPR027417">
    <property type="entry name" value="P-loop_NTPase"/>
</dbReference>
<dbReference type="RefSeq" id="WP_149928282.1">
    <property type="nucleotide sequence ID" value="NZ_VVYE01000012.1"/>
</dbReference>
<keyword evidence="4" id="KW-0067">ATP-binding</keyword>
<evidence type="ECO:0000256" key="1">
    <source>
        <dbReference type="ARBA" id="ARBA00022741"/>
    </source>
</evidence>
<evidence type="ECO:0000256" key="3">
    <source>
        <dbReference type="ARBA" id="ARBA00022806"/>
    </source>
</evidence>
<organism evidence="5 6">
    <name type="scientific">Bacteroides caccae</name>
    <dbReference type="NCBI Taxonomy" id="47678"/>
    <lineage>
        <taxon>Bacteria</taxon>
        <taxon>Pseudomonadati</taxon>
        <taxon>Bacteroidota</taxon>
        <taxon>Bacteroidia</taxon>
        <taxon>Bacteroidales</taxon>
        <taxon>Bacteroidaceae</taxon>
        <taxon>Bacteroides</taxon>
    </lineage>
</organism>
<evidence type="ECO:0000256" key="2">
    <source>
        <dbReference type="ARBA" id="ARBA00022801"/>
    </source>
</evidence>
<reference evidence="5 6" key="1">
    <citation type="journal article" date="2019" name="Nat. Med.">
        <title>A library of human gut bacterial isolates paired with longitudinal multiomics data enables mechanistic microbiome research.</title>
        <authorList>
            <person name="Poyet M."/>
            <person name="Groussin M."/>
            <person name="Gibbons S.M."/>
            <person name="Avila-Pacheco J."/>
            <person name="Jiang X."/>
            <person name="Kearney S.M."/>
            <person name="Perrotta A.R."/>
            <person name="Berdy B."/>
            <person name="Zhao S."/>
            <person name="Lieberman T.D."/>
            <person name="Swanson P.K."/>
            <person name="Smith M."/>
            <person name="Roesemann S."/>
            <person name="Alexander J.E."/>
            <person name="Rich S.A."/>
            <person name="Livny J."/>
            <person name="Vlamakis H."/>
            <person name="Clish C."/>
            <person name="Bullock K."/>
            <person name="Deik A."/>
            <person name="Scott J."/>
            <person name="Pierce K.A."/>
            <person name="Xavier R.J."/>
            <person name="Alm E.J."/>
        </authorList>
    </citation>
    <scope>NUCLEOTIDE SEQUENCE [LARGE SCALE GENOMIC DNA]</scope>
    <source>
        <strain evidence="5 6">BIOML-A21</strain>
    </source>
</reference>
<dbReference type="GO" id="GO:0005524">
    <property type="term" value="F:ATP binding"/>
    <property type="evidence" value="ECO:0007669"/>
    <property type="project" value="UniProtKB-KW"/>
</dbReference>
<dbReference type="InterPro" id="IPR001650">
    <property type="entry name" value="Helicase_C-like"/>
</dbReference>
<dbReference type="InterPro" id="IPR050474">
    <property type="entry name" value="Hel308_SKI2-like"/>
</dbReference>
<dbReference type="PANTHER" id="PTHR47961:SF6">
    <property type="entry name" value="DNA-DIRECTED DNA POLYMERASE"/>
    <property type="match status" value="1"/>
</dbReference>
<dbReference type="AlphaFoldDB" id="A0A6A1JU23"/>
<protein>
    <submittedName>
        <fullName evidence="5">DEAD/DEAH box helicase</fullName>
    </submittedName>
</protein>
<dbReference type="Proteomes" id="UP000491168">
    <property type="component" value="Unassembled WGS sequence"/>
</dbReference>
<accession>A0A6A1JU23</accession>
<dbReference type="PANTHER" id="PTHR47961">
    <property type="entry name" value="DNA POLYMERASE THETA, PUTATIVE (AFU_ORTHOLOGUE AFUA_1G05260)-RELATED"/>
    <property type="match status" value="1"/>
</dbReference>
<gene>
    <name evidence="5" type="ORF">F2Y35_12220</name>
</gene>
<dbReference type="InterPro" id="IPR014001">
    <property type="entry name" value="Helicase_ATP-bd"/>
</dbReference>
<dbReference type="InterPro" id="IPR011545">
    <property type="entry name" value="DEAD/DEAH_box_helicase_dom"/>
</dbReference>
<dbReference type="Gene3D" id="3.40.50.300">
    <property type="entry name" value="P-loop containing nucleotide triphosphate hydrolases"/>
    <property type="match status" value="2"/>
</dbReference>
<dbReference type="GO" id="GO:0004386">
    <property type="term" value="F:helicase activity"/>
    <property type="evidence" value="ECO:0007669"/>
    <property type="project" value="UniProtKB-KW"/>
</dbReference>
<keyword evidence="1" id="KW-0547">Nucleotide-binding</keyword>
<dbReference type="PROSITE" id="PS51194">
    <property type="entry name" value="HELICASE_CTER"/>
    <property type="match status" value="1"/>
</dbReference>
<comment type="caution">
    <text evidence="5">The sequence shown here is derived from an EMBL/GenBank/DDBJ whole genome shotgun (WGS) entry which is preliminary data.</text>
</comment>
<keyword evidence="3 5" id="KW-0347">Helicase</keyword>
<sequence>MLNTEIFEECAQINALIENSNKAEARSMVINLLDKLRRDGNEYTPLINHVIREVGLFPYIDPKTALWEDQVVVEAFKANVGDEAPVTLHSAQSHVLKRLLLGDNIAVSAPTSFGKSFIVDAFIAIRQPENVVMIVPTIALADETRRRIEHKFSHKYKIITTTDATITERNIFIFPQERSFAYLDKLEKIDMLIVDEFYKASSMFDDDRSSSLLSAIIELGRISRQKYYLAPNIHKIADNVFTQGMQFMRLTDFKTVITKAAKIYEKRRNDENVDEFKKNYLVNILQNNTAKTLVYAGSYNNINKVSTILADNLPYKETSLLRDFNDWLKVNYGDSFSLCQLSERGIGIHNGKMHRSLSQIQVKLFECTEGLDTIISTSSIIEGVNTQAEQVIVWSNKNGSHKFDYFTYRNIIGRAGRMFKYFVGKVYLLEEPPVQENTTLTIDFPDEVAESLDSEDPGIEINQEQNNHIKEYEEFMMNALGAENFRQIRKLSIFKSCDPRILKSLIEKLKANPNWPRGYAALAATNTYNWREPVLDVVSLLGDNMAKLIKIAIWKMPDNWTRSIAEVYSELSDISYEDLFSAERYLSYNLCSTLSVINILKKSFDPTSPDISLFIGRAANAFLPKLVYQLEEYGLPRMISRKIQNSGLINLEDDSVEISEIIKQFNNIGREKVIQGLNNLLPFDKFIINYFYDGIC</sequence>
<proteinExistence type="predicted"/>
<dbReference type="GO" id="GO:0016787">
    <property type="term" value="F:hydrolase activity"/>
    <property type="evidence" value="ECO:0007669"/>
    <property type="project" value="UniProtKB-KW"/>
</dbReference>
<evidence type="ECO:0000313" key="6">
    <source>
        <dbReference type="Proteomes" id="UP000491168"/>
    </source>
</evidence>
<evidence type="ECO:0000256" key="4">
    <source>
        <dbReference type="ARBA" id="ARBA00022840"/>
    </source>
</evidence>
<name>A0A6A1JU23_9BACE</name>
<evidence type="ECO:0000313" key="5">
    <source>
        <dbReference type="EMBL" id="KAA5491311.1"/>
    </source>
</evidence>
<dbReference type="PROSITE" id="PS51192">
    <property type="entry name" value="HELICASE_ATP_BIND_1"/>
    <property type="match status" value="1"/>
</dbReference>
<dbReference type="Pfam" id="PF00270">
    <property type="entry name" value="DEAD"/>
    <property type="match status" value="1"/>
</dbReference>
<dbReference type="GO" id="GO:0003676">
    <property type="term" value="F:nucleic acid binding"/>
    <property type="evidence" value="ECO:0007669"/>
    <property type="project" value="InterPro"/>
</dbReference>